<feature type="region of interest" description="Disordered" evidence="2">
    <location>
        <begin position="1091"/>
        <end position="1279"/>
    </location>
</feature>
<feature type="compositionally biased region" description="Basic and acidic residues" evidence="2">
    <location>
        <begin position="615"/>
        <end position="629"/>
    </location>
</feature>
<feature type="compositionally biased region" description="Acidic residues" evidence="2">
    <location>
        <begin position="916"/>
        <end position="929"/>
    </location>
</feature>
<feature type="compositionally biased region" description="Pro residues" evidence="2">
    <location>
        <begin position="1233"/>
        <end position="1253"/>
    </location>
</feature>
<feature type="region of interest" description="Disordered" evidence="2">
    <location>
        <begin position="360"/>
        <end position="425"/>
    </location>
</feature>
<feature type="region of interest" description="Disordered" evidence="2">
    <location>
        <begin position="1397"/>
        <end position="1466"/>
    </location>
</feature>
<feature type="compositionally biased region" description="Pro residues" evidence="2">
    <location>
        <begin position="1100"/>
        <end position="1124"/>
    </location>
</feature>
<feature type="region of interest" description="Disordered" evidence="2">
    <location>
        <begin position="86"/>
        <end position="129"/>
    </location>
</feature>
<dbReference type="Pfam" id="PF15324">
    <property type="entry name" value="TALPID3"/>
    <property type="match status" value="1"/>
</dbReference>
<name>A0ABM1KYS1_GEKJA</name>
<feature type="region of interest" description="Disordered" evidence="2">
    <location>
        <begin position="844"/>
        <end position="929"/>
    </location>
</feature>
<feature type="compositionally biased region" description="Low complexity" evidence="2">
    <location>
        <begin position="1254"/>
        <end position="1275"/>
    </location>
</feature>
<feature type="region of interest" description="Disordered" evidence="2">
    <location>
        <begin position="705"/>
        <end position="760"/>
    </location>
</feature>
<feature type="compositionally biased region" description="Basic and acidic residues" evidence="2">
    <location>
        <begin position="412"/>
        <end position="421"/>
    </location>
</feature>
<evidence type="ECO:0000256" key="2">
    <source>
        <dbReference type="SAM" id="MobiDB-lite"/>
    </source>
</evidence>
<proteinExistence type="predicted"/>
<accession>A0ABM1KYS1</accession>
<evidence type="ECO:0000313" key="3">
    <source>
        <dbReference type="Proteomes" id="UP000694871"/>
    </source>
</evidence>
<evidence type="ECO:0000256" key="1">
    <source>
        <dbReference type="SAM" id="Coils"/>
    </source>
</evidence>
<feature type="region of interest" description="Disordered" evidence="2">
    <location>
        <begin position="30"/>
        <end position="50"/>
    </location>
</feature>
<dbReference type="Proteomes" id="UP000694871">
    <property type="component" value="Unplaced"/>
</dbReference>
<dbReference type="RefSeq" id="XP_015278858.1">
    <property type="nucleotide sequence ID" value="XM_015423372.1"/>
</dbReference>
<feature type="compositionally biased region" description="Basic and acidic residues" evidence="2">
    <location>
        <begin position="639"/>
        <end position="649"/>
    </location>
</feature>
<feature type="region of interest" description="Disordered" evidence="2">
    <location>
        <begin position="254"/>
        <end position="274"/>
    </location>
</feature>
<dbReference type="PANTHER" id="PTHR15721">
    <property type="entry name" value="KIAA0586 PROTEIN"/>
    <property type="match status" value="1"/>
</dbReference>
<organism evidence="3 4">
    <name type="scientific">Gekko japonicus</name>
    <name type="common">Schlegel's Japanese gecko</name>
    <dbReference type="NCBI Taxonomy" id="146911"/>
    <lineage>
        <taxon>Eukaryota</taxon>
        <taxon>Metazoa</taxon>
        <taxon>Chordata</taxon>
        <taxon>Craniata</taxon>
        <taxon>Vertebrata</taxon>
        <taxon>Euteleostomi</taxon>
        <taxon>Lepidosauria</taxon>
        <taxon>Squamata</taxon>
        <taxon>Bifurcata</taxon>
        <taxon>Gekkota</taxon>
        <taxon>Gekkonidae</taxon>
        <taxon>Gekkoninae</taxon>
        <taxon>Gekko</taxon>
    </lineage>
</organism>
<dbReference type="InterPro" id="IPR029246">
    <property type="entry name" value="TALPID3"/>
</dbReference>
<feature type="compositionally biased region" description="Polar residues" evidence="2">
    <location>
        <begin position="88"/>
        <end position="104"/>
    </location>
</feature>
<reference evidence="4" key="1">
    <citation type="submission" date="2025-08" db="UniProtKB">
        <authorList>
            <consortium name="RefSeq"/>
        </authorList>
    </citation>
    <scope>IDENTIFICATION</scope>
</reference>
<keyword evidence="1" id="KW-0175">Coiled coil</keyword>
<protein>
    <submittedName>
        <fullName evidence="4">Protein TALPID3</fullName>
    </submittedName>
</protein>
<feature type="coiled-coil region" evidence="1">
    <location>
        <begin position="542"/>
        <end position="569"/>
    </location>
</feature>
<feature type="region of interest" description="Disordered" evidence="2">
    <location>
        <begin position="615"/>
        <end position="665"/>
    </location>
</feature>
<gene>
    <name evidence="4" type="primary">KIAA0586</name>
</gene>
<sequence>MEAEANSGSSDDSLVSLTAGDVLIRSTSFHMKPTSVPSRSAGGKPAAPIRERIRISVKKLREVPPPCHPEDSGLMDEEYIPRALPANRSVSQKPTAATPRTTTEGAVCTHASRSSEQLPSGEKEECSSEASVPLPLQAIGDGNKQKATDIFISQYDAGQKEAVRAVFKQRIQNVPVFKEVKVQLLDNACQDQKDRAKSAHGEMDTATTIAAATAAAIASAAPLLKVQSDLEAKVNSVSEFLNKLQETDRQLQRVAEQQAASKAQPLEGPPSRHRVDEVEKQMAVFMEQRLQHLETLQQQQMNIQTHLINSALNSGGFQAGNVPPSQTAAAPAVNAGRPLGNPISPRQRDLFSTNPWNAQASSQQFGNRAGRRQKSPLKTPAPRRYAPVPVSKDAKISHKMAKREQPVGQKENVLRSPDKEAPGGGRFLEQILNAQESPFGQSEPSWKEPPADSKMPWPLGRERSVAPQAKPFPVLTNPAQDFNPIERTAKKADDVLRDLGQLRREMQGILQPKEPVPPSLPEAQPLPKPSILQTATAPKSIVRDAERILRVVRKNKKVLEENLEAIVRARDGTALHLFIDALTANRDVLEEIRVRKTVDEWIKTLSLEIQDEMARKAREEGRPDEELRRTQQTVRPVKASRETKPEPRHPQGNAAKRTLPAARPALKPARNVIPKMSTVVQNEGYLAQIYGRPIYQGRRSTLKKSPYLRMNSPPPKPKPPRPKLIESVRGTRVRSARTQTGPCVPSKAASPKKPRPHSAPCREHQYLFSPTREAPDASGPLEGHLIPMAVPLGQKQSSSILPEPSGIIIGKFHPVTVTTSIPPAPPKPQPSVQKPNIAVVEMKSEKRDPPKLSVQVLPNVDIDSVSSGSPSGSQDPSTPVPTRAAKKGTPEDSGHQEEEEGLQLPGTDFVDVPDVTQEEGDSDDGEIPEFLEPVLELNRRGETRSLQYNGPPFPPVASAPQTSADVLDEIIERRETLENKLVSWVEQEVMARVIGGMYPAQKVAIPDVSSSESEESRAASSDIVEAAGPAGLQLFVSAGVPVDSEAIRHLVNEALAETVAVMLGDREGQKPASAAGAPSHLTLLPSKDPVLATPLATPQATPPPSPPPPLREPSPVRTPEPSPPTTEMGDEVDRWQLTAATEPKAAAISPVRTPAVTPAATPPGVATPSPPVSERIPSREATEGRQPPNAWGDAELPLEEEKPSPQSEEGGYDPRAVIMSVAKDEEPENLVLPPSPQPTQPPDPLLQEPPIPSSPARTPSSGSSTEESSLTVTETETVDRPISEGEVLFSYGQMVAMKALAGEALSLPNLSDSLASTLHDAHEMDYDPPSEGQVVLRPRKGYHRDPVPSLFSKLPQVPLASQEDVCHSEDTDYSAGELSEGQRPRLTKAVESILRGHPVDVDRSSEQRLRQAPLPGHFNRAAGEAPGDTDATRGPMSVAELERPASSTAQEADSRRTSQPEEASQVTYTSLFRSPVLKRLCLRFQTDADRTHVEPDSYLTSLLAERYWSYSVCTVQTRCTLTDIRAGTGF</sequence>
<feature type="compositionally biased region" description="Low complexity" evidence="2">
    <location>
        <begin position="863"/>
        <end position="877"/>
    </location>
</feature>
<keyword evidence="3" id="KW-1185">Reference proteome</keyword>
<feature type="compositionally biased region" description="Basic and acidic residues" evidence="2">
    <location>
        <begin position="1397"/>
        <end position="1409"/>
    </location>
</feature>
<dbReference type="GeneID" id="107120638"/>
<feature type="compositionally biased region" description="Low complexity" evidence="2">
    <location>
        <begin position="1149"/>
        <end position="1167"/>
    </location>
</feature>
<dbReference type="PANTHER" id="PTHR15721:SF2">
    <property type="entry name" value="PROTEIN TALPID3"/>
    <property type="match status" value="1"/>
</dbReference>
<evidence type="ECO:0000313" key="4">
    <source>
        <dbReference type="RefSeq" id="XP_015278858.1"/>
    </source>
</evidence>